<dbReference type="EMBL" id="ML992678">
    <property type="protein sequence ID" value="KAF2211022.1"/>
    <property type="molecule type" value="Genomic_DNA"/>
</dbReference>
<dbReference type="AlphaFoldDB" id="A0A6A6FC89"/>
<dbReference type="SMART" id="SM00717">
    <property type="entry name" value="SANT"/>
    <property type="match status" value="3"/>
</dbReference>
<gene>
    <name evidence="3" type="ORF">CERZMDRAFT_98761</name>
</gene>
<protein>
    <recommendedName>
        <fullName evidence="5">Myb-like domain-containing protein</fullName>
    </recommendedName>
</protein>
<evidence type="ECO:0000313" key="3">
    <source>
        <dbReference type="EMBL" id="KAF2211022.1"/>
    </source>
</evidence>
<dbReference type="Proteomes" id="UP000799539">
    <property type="component" value="Unassembled WGS sequence"/>
</dbReference>
<proteinExistence type="predicted"/>
<evidence type="ECO:0000313" key="4">
    <source>
        <dbReference type="Proteomes" id="UP000799539"/>
    </source>
</evidence>
<dbReference type="Gene3D" id="1.10.10.60">
    <property type="entry name" value="Homeodomain-like"/>
    <property type="match status" value="1"/>
</dbReference>
<dbReference type="InterPro" id="IPR009057">
    <property type="entry name" value="Homeodomain-like_sf"/>
</dbReference>
<dbReference type="Pfam" id="PF00249">
    <property type="entry name" value="Myb_DNA-binding"/>
    <property type="match status" value="1"/>
</dbReference>
<keyword evidence="4" id="KW-1185">Reference proteome</keyword>
<dbReference type="PROSITE" id="PS51294">
    <property type="entry name" value="HTH_MYB"/>
    <property type="match status" value="1"/>
</dbReference>
<dbReference type="InterPro" id="IPR001005">
    <property type="entry name" value="SANT/Myb"/>
</dbReference>
<feature type="domain" description="HTH myb-type" evidence="2">
    <location>
        <begin position="157"/>
        <end position="202"/>
    </location>
</feature>
<sequence>MLVLYRRIRTSCQIRPIELRTTVTRRWKGTAGDDIHSEEKLTQDEKYRFWTAEEERKLLELRASGLIGREIAQRLDRTVTSVRERFSLLCKGRGTDKTLTAWAQEICQQRKSRTVALKEEIDQVKACRDQNFGVRNIADRLGISFHRVNYILYRDHQSSRQRTRWTAEEEELLAELLRKGRSWTEIRALFPHRSHHSLVNHWGIICHRYPFWHEASGVPSSLRKRVLWKPAEVERLKMLREQKVPGHKIAGLLGRTTTAVRSKMYALKHER</sequence>
<accession>A0A6A6FC89</accession>
<dbReference type="SUPFAM" id="SSF46689">
    <property type="entry name" value="Homeodomain-like"/>
    <property type="match status" value="1"/>
</dbReference>
<evidence type="ECO:0008006" key="5">
    <source>
        <dbReference type="Google" id="ProtNLM"/>
    </source>
</evidence>
<reference evidence="3" key="1">
    <citation type="journal article" date="2020" name="Stud. Mycol.">
        <title>101 Dothideomycetes genomes: a test case for predicting lifestyles and emergence of pathogens.</title>
        <authorList>
            <person name="Haridas S."/>
            <person name="Albert R."/>
            <person name="Binder M."/>
            <person name="Bloem J."/>
            <person name="Labutti K."/>
            <person name="Salamov A."/>
            <person name="Andreopoulos B."/>
            <person name="Baker S."/>
            <person name="Barry K."/>
            <person name="Bills G."/>
            <person name="Bluhm B."/>
            <person name="Cannon C."/>
            <person name="Castanera R."/>
            <person name="Culley D."/>
            <person name="Daum C."/>
            <person name="Ezra D."/>
            <person name="Gonzalez J."/>
            <person name="Henrissat B."/>
            <person name="Kuo A."/>
            <person name="Liang C."/>
            <person name="Lipzen A."/>
            <person name="Lutzoni F."/>
            <person name="Magnuson J."/>
            <person name="Mondo S."/>
            <person name="Nolan M."/>
            <person name="Ohm R."/>
            <person name="Pangilinan J."/>
            <person name="Park H.-J."/>
            <person name="Ramirez L."/>
            <person name="Alfaro M."/>
            <person name="Sun H."/>
            <person name="Tritt A."/>
            <person name="Yoshinaga Y."/>
            <person name="Zwiers L.-H."/>
            <person name="Turgeon B."/>
            <person name="Goodwin S."/>
            <person name="Spatafora J."/>
            <person name="Crous P."/>
            <person name="Grigoriev I."/>
        </authorList>
    </citation>
    <scope>NUCLEOTIDE SEQUENCE</scope>
    <source>
        <strain evidence="3">SCOH1-5</strain>
    </source>
</reference>
<organism evidence="3 4">
    <name type="scientific">Cercospora zeae-maydis SCOH1-5</name>
    <dbReference type="NCBI Taxonomy" id="717836"/>
    <lineage>
        <taxon>Eukaryota</taxon>
        <taxon>Fungi</taxon>
        <taxon>Dikarya</taxon>
        <taxon>Ascomycota</taxon>
        <taxon>Pezizomycotina</taxon>
        <taxon>Dothideomycetes</taxon>
        <taxon>Dothideomycetidae</taxon>
        <taxon>Mycosphaerellales</taxon>
        <taxon>Mycosphaerellaceae</taxon>
        <taxon>Cercospora</taxon>
    </lineage>
</organism>
<evidence type="ECO:0000259" key="2">
    <source>
        <dbReference type="PROSITE" id="PS51294"/>
    </source>
</evidence>
<dbReference type="InterPro" id="IPR017930">
    <property type="entry name" value="Myb_dom"/>
</dbReference>
<dbReference type="PROSITE" id="PS50090">
    <property type="entry name" value="MYB_LIKE"/>
    <property type="match status" value="1"/>
</dbReference>
<feature type="domain" description="Myb-like" evidence="1">
    <location>
        <begin position="157"/>
        <end position="202"/>
    </location>
</feature>
<name>A0A6A6FC89_9PEZI</name>
<evidence type="ECO:0000259" key="1">
    <source>
        <dbReference type="PROSITE" id="PS50090"/>
    </source>
</evidence>